<reference evidence="1 2" key="1">
    <citation type="submission" date="2020-06" db="EMBL/GenBank/DDBJ databases">
        <authorList>
            <person name="Qiu C."/>
            <person name="Liu Z."/>
        </authorList>
    </citation>
    <scope>NUCLEOTIDE SEQUENCE [LARGE SCALE GENOMIC DNA]</scope>
    <source>
        <strain evidence="1 2">EM 1</strain>
    </source>
</reference>
<organism evidence="1 2">
    <name type="scientific">Undibacterium oligocarboniphilum</name>
    <dbReference type="NCBI Taxonomy" id="666702"/>
    <lineage>
        <taxon>Bacteria</taxon>
        <taxon>Pseudomonadati</taxon>
        <taxon>Pseudomonadota</taxon>
        <taxon>Betaproteobacteria</taxon>
        <taxon>Burkholderiales</taxon>
        <taxon>Oxalobacteraceae</taxon>
        <taxon>Undibacterium</taxon>
    </lineage>
</organism>
<dbReference type="AlphaFoldDB" id="A0A850QBE9"/>
<accession>A0A850QBE9</accession>
<evidence type="ECO:0000313" key="1">
    <source>
        <dbReference type="EMBL" id="NVO76599.1"/>
    </source>
</evidence>
<protein>
    <submittedName>
        <fullName evidence="1">Uncharacterized protein</fullName>
    </submittedName>
</protein>
<evidence type="ECO:0000313" key="2">
    <source>
        <dbReference type="Proteomes" id="UP000588051"/>
    </source>
</evidence>
<dbReference type="EMBL" id="JABXYJ010000001">
    <property type="protein sequence ID" value="NVO76599.1"/>
    <property type="molecule type" value="Genomic_DNA"/>
</dbReference>
<keyword evidence="2" id="KW-1185">Reference proteome</keyword>
<proteinExistence type="predicted"/>
<gene>
    <name evidence="1" type="ORF">HV832_01960</name>
</gene>
<dbReference type="RefSeq" id="WP_176801851.1">
    <property type="nucleotide sequence ID" value="NZ_JABXYJ010000001.1"/>
</dbReference>
<comment type="caution">
    <text evidence="1">The sequence shown here is derived from an EMBL/GenBank/DDBJ whole genome shotgun (WGS) entry which is preliminary data.</text>
</comment>
<dbReference type="Proteomes" id="UP000588051">
    <property type="component" value="Unassembled WGS sequence"/>
</dbReference>
<name>A0A850QBE9_9BURK</name>
<sequence length="104" mass="11981">MVPSSLYSIPTPTDPVFDSSVEKSGLVVTSIAEDATYVYEKIRSFRIGMLLLFHEYKSMDRAEFVARCQMARDNLLKASSRGELLIEKLRLRANQKPFWKFGMR</sequence>